<dbReference type="InterPro" id="IPR024524">
    <property type="entry name" value="DUF3800"/>
</dbReference>
<accession>X1JBZ1</accession>
<name>X1JBZ1_9ZZZZ</name>
<sequence>MTKWKSSLSAIRGRNKELIDVLLNEKKMEPTFVEKYARIKNINFRRSRDENFLQLVDLAAYNILRQFVDYGREWEDESIKQLNTYKYFSLISKNFVEKNGIIRGIGLCKLPDVAKRRWGIKS</sequence>
<reference evidence="1" key="1">
    <citation type="journal article" date="2014" name="Front. Microbiol.">
        <title>High frequency of phylogenetically diverse reductive dehalogenase-homologous genes in deep subseafloor sedimentary metagenomes.</title>
        <authorList>
            <person name="Kawai M."/>
            <person name="Futagami T."/>
            <person name="Toyoda A."/>
            <person name="Takaki Y."/>
            <person name="Nishi S."/>
            <person name="Hori S."/>
            <person name="Arai W."/>
            <person name="Tsubouchi T."/>
            <person name="Morono Y."/>
            <person name="Uchiyama I."/>
            <person name="Ito T."/>
            <person name="Fujiyama A."/>
            <person name="Inagaki F."/>
            <person name="Takami H."/>
        </authorList>
    </citation>
    <scope>NUCLEOTIDE SEQUENCE</scope>
    <source>
        <strain evidence="1">Expedition CK06-06</strain>
    </source>
</reference>
<dbReference type="AlphaFoldDB" id="X1JBZ1"/>
<evidence type="ECO:0000313" key="1">
    <source>
        <dbReference type="EMBL" id="GAH79005.1"/>
    </source>
</evidence>
<gene>
    <name evidence="1" type="ORF">S03H2_64490</name>
</gene>
<comment type="caution">
    <text evidence="1">The sequence shown here is derived from an EMBL/GenBank/DDBJ whole genome shotgun (WGS) entry which is preliminary data.</text>
</comment>
<protein>
    <submittedName>
        <fullName evidence="1">Uncharacterized protein</fullName>
    </submittedName>
</protein>
<dbReference type="Pfam" id="PF12686">
    <property type="entry name" value="DUF3800"/>
    <property type="match status" value="1"/>
</dbReference>
<organism evidence="1">
    <name type="scientific">marine sediment metagenome</name>
    <dbReference type="NCBI Taxonomy" id="412755"/>
    <lineage>
        <taxon>unclassified sequences</taxon>
        <taxon>metagenomes</taxon>
        <taxon>ecological metagenomes</taxon>
    </lineage>
</organism>
<dbReference type="EMBL" id="BARU01041896">
    <property type="protein sequence ID" value="GAH79005.1"/>
    <property type="molecule type" value="Genomic_DNA"/>
</dbReference>
<proteinExistence type="predicted"/>